<sequence length="365" mass="39121">MSSFATLARFSDPVRIVLVGAGAMGANWAKVIHETAETRLAGVVDITAGAADKLLTALKIEDVPTRTSLADFESFGLDYDAVINVTVPEAHKAVITEGLQRGKAVLSEKPLAPTVTEAWSLAAVAAVSGTLLMTSQSRRYFRGLTAFKRSVKALGPVGILTNDFFKAPHFGGFREAMADPLLVDMGIHPFDAARFILDDEPVSVYCESFNPSWSWYDGDAAATALFTFSTGSRFRYTGSWCSPGSETSWNGSWRASSEAGTVLWDGEGPPTSTDTTVPELDPLEREEISGALDEFVRALRTGAEPSGIADRNLMSLAMVEAAVTSNRRGELVHLIDILTAARDEAILATTNKAERSWLAGALPAR</sequence>
<protein>
    <submittedName>
        <fullName evidence="4">Oxidoreductase</fullName>
    </submittedName>
</protein>
<name>A0A2A6FTR6_9MICO</name>
<dbReference type="PANTHER" id="PTHR43377">
    <property type="entry name" value="BILIVERDIN REDUCTASE A"/>
    <property type="match status" value="1"/>
</dbReference>
<dbReference type="Gene3D" id="3.30.360.10">
    <property type="entry name" value="Dihydrodipicolinate Reductase, domain 2"/>
    <property type="match status" value="1"/>
</dbReference>
<keyword evidence="1" id="KW-0520">NAD</keyword>
<dbReference type="Pfam" id="PF01408">
    <property type="entry name" value="GFO_IDH_MocA"/>
    <property type="match status" value="1"/>
</dbReference>
<dbReference type="InterPro" id="IPR051450">
    <property type="entry name" value="Gfo/Idh/MocA_Oxidoreductases"/>
</dbReference>
<dbReference type="GO" id="GO:0000166">
    <property type="term" value="F:nucleotide binding"/>
    <property type="evidence" value="ECO:0007669"/>
    <property type="project" value="InterPro"/>
</dbReference>
<dbReference type="Proteomes" id="UP000219994">
    <property type="component" value="Unassembled WGS sequence"/>
</dbReference>
<dbReference type="Pfam" id="PF22725">
    <property type="entry name" value="GFO_IDH_MocA_C3"/>
    <property type="match status" value="1"/>
</dbReference>
<accession>A0A2A6FTR6</accession>
<dbReference type="InterPro" id="IPR000683">
    <property type="entry name" value="Gfo/Idh/MocA-like_OxRdtase_N"/>
</dbReference>
<evidence type="ECO:0000256" key="1">
    <source>
        <dbReference type="ARBA" id="ARBA00023027"/>
    </source>
</evidence>
<feature type="domain" description="GFO/IDH/MocA-like oxidoreductase" evidence="3">
    <location>
        <begin position="178"/>
        <end position="246"/>
    </location>
</feature>
<dbReference type="SUPFAM" id="SSF51735">
    <property type="entry name" value="NAD(P)-binding Rossmann-fold domains"/>
    <property type="match status" value="1"/>
</dbReference>
<dbReference type="SUPFAM" id="SSF55347">
    <property type="entry name" value="Glyceraldehyde-3-phosphate dehydrogenase-like, C-terminal domain"/>
    <property type="match status" value="1"/>
</dbReference>
<gene>
    <name evidence="4" type="ORF">B5766_02405</name>
</gene>
<dbReference type="Gene3D" id="3.40.50.720">
    <property type="entry name" value="NAD(P)-binding Rossmann-like Domain"/>
    <property type="match status" value="1"/>
</dbReference>
<feature type="domain" description="Gfo/Idh/MocA-like oxidoreductase N-terminal" evidence="2">
    <location>
        <begin position="14"/>
        <end position="133"/>
    </location>
</feature>
<dbReference type="AlphaFoldDB" id="A0A2A6FTR6"/>
<comment type="caution">
    <text evidence="4">The sequence shown here is derived from an EMBL/GenBank/DDBJ whole genome shotgun (WGS) entry which is preliminary data.</text>
</comment>
<dbReference type="InterPro" id="IPR055170">
    <property type="entry name" value="GFO_IDH_MocA-like_dom"/>
</dbReference>
<organism evidence="4 5">
    <name type="scientific">Candidatus Lumbricidiphila eiseniae</name>
    <dbReference type="NCBI Taxonomy" id="1969409"/>
    <lineage>
        <taxon>Bacteria</taxon>
        <taxon>Bacillati</taxon>
        <taxon>Actinomycetota</taxon>
        <taxon>Actinomycetes</taxon>
        <taxon>Micrococcales</taxon>
        <taxon>Microbacteriaceae</taxon>
        <taxon>Candidatus Lumbricidiphila</taxon>
    </lineage>
</organism>
<dbReference type="PANTHER" id="PTHR43377:SF1">
    <property type="entry name" value="BILIVERDIN REDUCTASE A"/>
    <property type="match status" value="1"/>
</dbReference>
<reference evidence="5" key="1">
    <citation type="submission" date="2017-03" db="EMBL/GenBank/DDBJ databases">
        <authorList>
            <person name="Lund M.B."/>
        </authorList>
    </citation>
    <scope>NUCLEOTIDE SEQUENCE [LARGE SCALE GENOMIC DNA]</scope>
</reference>
<evidence type="ECO:0000259" key="3">
    <source>
        <dbReference type="Pfam" id="PF22725"/>
    </source>
</evidence>
<evidence type="ECO:0000313" key="4">
    <source>
        <dbReference type="EMBL" id="PDQ36016.1"/>
    </source>
</evidence>
<dbReference type="EMBL" id="NAEP01000023">
    <property type="protein sequence ID" value="PDQ36016.1"/>
    <property type="molecule type" value="Genomic_DNA"/>
</dbReference>
<proteinExistence type="predicted"/>
<dbReference type="InterPro" id="IPR036291">
    <property type="entry name" value="NAD(P)-bd_dom_sf"/>
</dbReference>
<evidence type="ECO:0000259" key="2">
    <source>
        <dbReference type="Pfam" id="PF01408"/>
    </source>
</evidence>
<evidence type="ECO:0000313" key="5">
    <source>
        <dbReference type="Proteomes" id="UP000219994"/>
    </source>
</evidence>